<keyword evidence="5" id="KW-1185">Reference proteome</keyword>
<feature type="region of interest" description="Disordered" evidence="1">
    <location>
        <begin position="488"/>
        <end position="511"/>
    </location>
</feature>
<dbReference type="InterPro" id="IPR014756">
    <property type="entry name" value="Ig_E-set"/>
</dbReference>
<keyword evidence="2" id="KW-1133">Transmembrane helix</keyword>
<evidence type="ECO:0000259" key="3">
    <source>
        <dbReference type="Pfam" id="PF00174"/>
    </source>
</evidence>
<dbReference type="EMBL" id="SISG01000001">
    <property type="protein sequence ID" value="TBN57480.1"/>
    <property type="molecule type" value="Genomic_DNA"/>
</dbReference>
<dbReference type="AlphaFoldDB" id="A0A4Q9GYR8"/>
<dbReference type="GO" id="GO:0008482">
    <property type="term" value="F:sulfite oxidase activity"/>
    <property type="evidence" value="ECO:0007669"/>
    <property type="project" value="TreeGrafter"/>
</dbReference>
<dbReference type="PANTHER" id="PTHR19372:SF7">
    <property type="entry name" value="SULFITE OXIDASE, MITOCHONDRIAL"/>
    <property type="match status" value="1"/>
</dbReference>
<feature type="transmembrane region" description="Helical" evidence="2">
    <location>
        <begin position="68"/>
        <end position="88"/>
    </location>
</feature>
<dbReference type="GO" id="GO:0020037">
    <property type="term" value="F:heme binding"/>
    <property type="evidence" value="ECO:0007669"/>
    <property type="project" value="TreeGrafter"/>
</dbReference>
<dbReference type="InterPro" id="IPR000572">
    <property type="entry name" value="OxRdtase_Mopterin-bd_dom"/>
</dbReference>
<keyword evidence="2" id="KW-0812">Transmembrane</keyword>
<feature type="domain" description="Oxidoreductase molybdopterin-binding" evidence="3">
    <location>
        <begin position="247"/>
        <end position="398"/>
    </location>
</feature>
<dbReference type="GO" id="GO:0043546">
    <property type="term" value="F:molybdopterin cofactor binding"/>
    <property type="evidence" value="ECO:0007669"/>
    <property type="project" value="TreeGrafter"/>
</dbReference>
<feature type="transmembrane region" description="Helical" evidence="2">
    <location>
        <begin position="95"/>
        <end position="113"/>
    </location>
</feature>
<dbReference type="Gene3D" id="3.90.420.10">
    <property type="entry name" value="Oxidoreductase, molybdopterin-binding domain"/>
    <property type="match status" value="1"/>
</dbReference>
<evidence type="ECO:0000256" key="2">
    <source>
        <dbReference type="SAM" id="Phobius"/>
    </source>
</evidence>
<dbReference type="SUPFAM" id="SSF81296">
    <property type="entry name" value="E set domains"/>
    <property type="match status" value="1"/>
</dbReference>
<comment type="caution">
    <text evidence="4">The sequence shown here is derived from an EMBL/GenBank/DDBJ whole genome shotgun (WGS) entry which is preliminary data.</text>
</comment>
<dbReference type="Pfam" id="PF17957">
    <property type="entry name" value="Big_7"/>
    <property type="match status" value="1"/>
</dbReference>
<dbReference type="Proteomes" id="UP000294194">
    <property type="component" value="Unassembled WGS sequence"/>
</dbReference>
<evidence type="ECO:0000313" key="5">
    <source>
        <dbReference type="Proteomes" id="UP000294194"/>
    </source>
</evidence>
<dbReference type="NCBIfam" id="TIGR01409">
    <property type="entry name" value="TAT_signal_seq"/>
    <property type="match status" value="1"/>
</dbReference>
<protein>
    <submittedName>
        <fullName evidence="4">Twin-arginine translocation signal domain-containing protein</fullName>
    </submittedName>
</protein>
<feature type="transmembrane region" description="Helical" evidence="2">
    <location>
        <begin position="119"/>
        <end position="136"/>
    </location>
</feature>
<accession>A0A4Q9GYR8</accession>
<dbReference type="Gene3D" id="2.60.40.650">
    <property type="match status" value="1"/>
</dbReference>
<organism evidence="4 5">
    <name type="scientific">Glaciihabitans arcticus</name>
    <dbReference type="NCBI Taxonomy" id="2668039"/>
    <lineage>
        <taxon>Bacteria</taxon>
        <taxon>Bacillati</taxon>
        <taxon>Actinomycetota</taxon>
        <taxon>Actinomycetes</taxon>
        <taxon>Micrococcales</taxon>
        <taxon>Microbacteriaceae</taxon>
        <taxon>Glaciihabitans</taxon>
    </lineage>
</organism>
<reference evidence="5" key="1">
    <citation type="submission" date="2019-02" db="EMBL/GenBank/DDBJ databases">
        <title>Glaciihabitans arcticus sp. nov., a psychrotolerant bacterium isolated from polar soil.</title>
        <authorList>
            <person name="Dahal R.H."/>
        </authorList>
    </citation>
    <scope>NUCLEOTIDE SEQUENCE [LARGE SCALE GENOMIC DNA]</scope>
    <source>
        <strain evidence="5">RP-3-7</strain>
    </source>
</reference>
<sequence length="522" mass="54890">MNPRAITLWAALVGVVSAVVALAVAEAVALLVAPSSAPLFAVGSFVIDIVPPWVKDAAIALFGTADKVALLVVLGVVVIALACAAGIVEYRRPPWGKVILLAVIAVALLAVLTRAESTAIWSAPTLAGLLAGGLTLHRVTRRLHRWEESSPELPLGGPDETTRGRIDRRGFLTMVVAVAGASAVVGIGARMVNASVTAVTAIREAVTLPKPAVVAPGVPAGAELGLPGLSPVISDNEGFYRIDTAIQVPSVETADWKLRITGMVENEIEVTWDELLALPMIETYVTLMCVSNEVGGTLVGNAKWLGYPIHNLLARAKPLAGADMVLSTSIDGWTAGTPLEVLQDQDRDSILAVGMNGEPLPLEHGFPVRMVVPGLYGYVSATKWVTELRVTRFDDENAYWTNRGWSALGPVKTSSRIDVPRDGRRITAGTVPIAGVAWAQHTGIDGVEVRVDGGPWLAAKLATAISADTWVQWVYEWDATPGQHEIQARATDSSGGAQSGDDSIGVVPNGAEGWHTVSVSVS</sequence>
<evidence type="ECO:0000256" key="1">
    <source>
        <dbReference type="SAM" id="MobiDB-lite"/>
    </source>
</evidence>
<dbReference type="InterPro" id="IPR019546">
    <property type="entry name" value="TAT_signal_bac_arc"/>
</dbReference>
<dbReference type="RefSeq" id="WP_130981591.1">
    <property type="nucleotide sequence ID" value="NZ_SISG01000001.1"/>
</dbReference>
<dbReference type="PANTHER" id="PTHR19372">
    <property type="entry name" value="SULFITE REDUCTASE"/>
    <property type="match status" value="1"/>
</dbReference>
<proteinExistence type="predicted"/>
<keyword evidence="2" id="KW-0472">Membrane</keyword>
<name>A0A4Q9GYR8_9MICO</name>
<dbReference type="InterPro" id="IPR036374">
    <property type="entry name" value="OxRdtase_Mopterin-bd_sf"/>
</dbReference>
<feature type="transmembrane region" description="Helical" evidence="2">
    <location>
        <begin position="171"/>
        <end position="192"/>
    </location>
</feature>
<evidence type="ECO:0000313" key="4">
    <source>
        <dbReference type="EMBL" id="TBN57480.1"/>
    </source>
</evidence>
<gene>
    <name evidence="4" type="ORF">EYE40_08810</name>
</gene>
<dbReference type="Pfam" id="PF00174">
    <property type="entry name" value="Oxidored_molyb"/>
    <property type="match status" value="1"/>
</dbReference>
<dbReference type="GO" id="GO:0006790">
    <property type="term" value="P:sulfur compound metabolic process"/>
    <property type="evidence" value="ECO:0007669"/>
    <property type="project" value="TreeGrafter"/>
</dbReference>
<feature type="compositionally biased region" description="Low complexity" evidence="1">
    <location>
        <begin position="492"/>
        <end position="505"/>
    </location>
</feature>
<dbReference type="SUPFAM" id="SSF56524">
    <property type="entry name" value="Oxidoreductase molybdopterin-binding domain"/>
    <property type="match status" value="1"/>
</dbReference>